<sequence>MNRVRECDFIFFGLFSLKVKIAFANSTQPEREFLCLFVCNKRHWNVEYFCTPFLFGYFDLFGFYCERLRLQKMS</sequence>
<organism evidence="1">
    <name type="scientific">Rhizophora mucronata</name>
    <name type="common">Asiatic mangrove</name>
    <dbReference type="NCBI Taxonomy" id="61149"/>
    <lineage>
        <taxon>Eukaryota</taxon>
        <taxon>Viridiplantae</taxon>
        <taxon>Streptophyta</taxon>
        <taxon>Embryophyta</taxon>
        <taxon>Tracheophyta</taxon>
        <taxon>Spermatophyta</taxon>
        <taxon>Magnoliopsida</taxon>
        <taxon>eudicotyledons</taxon>
        <taxon>Gunneridae</taxon>
        <taxon>Pentapetalae</taxon>
        <taxon>rosids</taxon>
        <taxon>fabids</taxon>
        <taxon>Malpighiales</taxon>
        <taxon>Rhizophoraceae</taxon>
        <taxon>Rhizophora</taxon>
    </lineage>
</organism>
<protein>
    <submittedName>
        <fullName evidence="1">Uncharacterized protein</fullName>
    </submittedName>
</protein>
<name>A0A2P2NK97_RHIMU</name>
<dbReference type="EMBL" id="GGEC01062403">
    <property type="protein sequence ID" value="MBX42887.1"/>
    <property type="molecule type" value="Transcribed_RNA"/>
</dbReference>
<dbReference type="AlphaFoldDB" id="A0A2P2NK97"/>
<proteinExistence type="predicted"/>
<reference evidence="1" key="1">
    <citation type="submission" date="2018-02" db="EMBL/GenBank/DDBJ databases">
        <title>Rhizophora mucronata_Transcriptome.</title>
        <authorList>
            <person name="Meera S.P."/>
            <person name="Sreeshan A."/>
            <person name="Augustine A."/>
        </authorList>
    </citation>
    <scope>NUCLEOTIDE SEQUENCE</scope>
    <source>
        <tissue evidence="1">Leaf</tissue>
    </source>
</reference>
<evidence type="ECO:0000313" key="1">
    <source>
        <dbReference type="EMBL" id="MBX42887.1"/>
    </source>
</evidence>
<accession>A0A2P2NK97</accession>